<evidence type="ECO:0000256" key="3">
    <source>
        <dbReference type="ARBA" id="ARBA00023027"/>
    </source>
</evidence>
<dbReference type="InterPro" id="IPR029753">
    <property type="entry name" value="D-isomer_DH_CS"/>
</dbReference>
<keyword evidence="2 4" id="KW-0560">Oxidoreductase</keyword>
<protein>
    <submittedName>
        <fullName evidence="7">Hydroxyacid dehydrogenase</fullName>
        <ecNumber evidence="7">1.1.1.-</ecNumber>
    </submittedName>
</protein>
<dbReference type="Pfam" id="PF02826">
    <property type="entry name" value="2-Hacid_dh_C"/>
    <property type="match status" value="1"/>
</dbReference>
<dbReference type="Proteomes" id="UP001603978">
    <property type="component" value="Unassembled WGS sequence"/>
</dbReference>
<dbReference type="SUPFAM" id="SSF51735">
    <property type="entry name" value="NAD(P)-binding Rossmann-fold domains"/>
    <property type="match status" value="1"/>
</dbReference>
<dbReference type="Gene3D" id="3.40.50.720">
    <property type="entry name" value="NAD(P)-binding Rossmann-like Domain"/>
    <property type="match status" value="2"/>
</dbReference>
<feature type="domain" description="D-isomer specific 2-hydroxyacid dehydrogenase catalytic" evidence="5">
    <location>
        <begin position="7"/>
        <end position="319"/>
    </location>
</feature>
<evidence type="ECO:0000256" key="4">
    <source>
        <dbReference type="RuleBase" id="RU003719"/>
    </source>
</evidence>
<proteinExistence type="inferred from homology"/>
<comment type="caution">
    <text evidence="7">The sequence shown here is derived from an EMBL/GenBank/DDBJ whole genome shotgun (WGS) entry which is preliminary data.</text>
</comment>
<accession>A0ABW7AI05</accession>
<comment type="similarity">
    <text evidence="1 4">Belongs to the D-isomer specific 2-hydroxyacid dehydrogenase family.</text>
</comment>
<dbReference type="GO" id="GO:0016491">
    <property type="term" value="F:oxidoreductase activity"/>
    <property type="evidence" value="ECO:0007669"/>
    <property type="project" value="UniProtKB-KW"/>
</dbReference>
<evidence type="ECO:0000259" key="5">
    <source>
        <dbReference type="Pfam" id="PF00389"/>
    </source>
</evidence>
<evidence type="ECO:0000256" key="2">
    <source>
        <dbReference type="ARBA" id="ARBA00023002"/>
    </source>
</evidence>
<dbReference type="PROSITE" id="PS00671">
    <property type="entry name" value="D_2_HYDROXYACID_DH_3"/>
    <property type="match status" value="1"/>
</dbReference>
<organism evidence="7 8">
    <name type="scientific">Nonomuraea marmarensis</name>
    <dbReference type="NCBI Taxonomy" id="3351344"/>
    <lineage>
        <taxon>Bacteria</taxon>
        <taxon>Bacillati</taxon>
        <taxon>Actinomycetota</taxon>
        <taxon>Actinomycetes</taxon>
        <taxon>Streptosporangiales</taxon>
        <taxon>Streptosporangiaceae</taxon>
        <taxon>Nonomuraea</taxon>
    </lineage>
</organism>
<evidence type="ECO:0000256" key="1">
    <source>
        <dbReference type="ARBA" id="ARBA00005854"/>
    </source>
</evidence>
<dbReference type="InterPro" id="IPR036291">
    <property type="entry name" value="NAD(P)-bd_dom_sf"/>
</dbReference>
<name>A0ABW7AI05_9ACTN</name>
<feature type="domain" description="D-isomer specific 2-hydroxyacid dehydrogenase NAD-binding" evidence="6">
    <location>
        <begin position="107"/>
        <end position="288"/>
    </location>
</feature>
<keyword evidence="3" id="KW-0520">NAD</keyword>
<sequence>MTDRPVVYVTQAIHPDALALLREQAEVHVGFGVAAESLDGVLDRVEGLLLRHDGVAAEVIRDAPRLRAVSRAGAGFENVPVEAARVRGIPVLVPSDANSRTVAEHVFALTLAALRRIPAWERRTRAGEPGLALAREGELSHDLSGRTLGVIGMGRIGREVARIARHGFLMEVLAFHPRRTDDEVRALGAEPVGSLDDLLRRSHVVTVQVPYSEQTKGMLGAAQFARMREDAVLVNVSRGGVVDEEALAKAIAEGRIAGAGVDVWEGKVPRPDNPLLALDQVVATPHRAGRTEEAQRRSGLLAAQGLLDVLRGLAPTGTVDVTH</sequence>
<dbReference type="InterPro" id="IPR050857">
    <property type="entry name" value="D-2-hydroxyacid_DH"/>
</dbReference>
<dbReference type="CDD" id="cd12173">
    <property type="entry name" value="PGDH_4"/>
    <property type="match status" value="1"/>
</dbReference>
<dbReference type="PANTHER" id="PTHR42789">
    <property type="entry name" value="D-ISOMER SPECIFIC 2-HYDROXYACID DEHYDROGENASE FAMILY PROTEIN (AFU_ORTHOLOGUE AFUA_6G10090)"/>
    <property type="match status" value="1"/>
</dbReference>
<dbReference type="EMBL" id="JBICRM010000018">
    <property type="protein sequence ID" value="MFG1706971.1"/>
    <property type="molecule type" value="Genomic_DNA"/>
</dbReference>
<dbReference type="SUPFAM" id="SSF52283">
    <property type="entry name" value="Formate/glycerate dehydrogenase catalytic domain-like"/>
    <property type="match status" value="1"/>
</dbReference>
<dbReference type="RefSeq" id="WP_393170297.1">
    <property type="nucleotide sequence ID" value="NZ_JBICRM010000018.1"/>
</dbReference>
<dbReference type="Pfam" id="PF00389">
    <property type="entry name" value="2-Hacid_dh"/>
    <property type="match status" value="1"/>
</dbReference>
<dbReference type="EC" id="1.1.1.-" evidence="7"/>
<gene>
    <name evidence="7" type="ORF">ACFLIM_27635</name>
</gene>
<evidence type="ECO:0000313" key="7">
    <source>
        <dbReference type="EMBL" id="MFG1706971.1"/>
    </source>
</evidence>
<evidence type="ECO:0000259" key="6">
    <source>
        <dbReference type="Pfam" id="PF02826"/>
    </source>
</evidence>
<dbReference type="PANTHER" id="PTHR42789:SF1">
    <property type="entry name" value="D-ISOMER SPECIFIC 2-HYDROXYACID DEHYDROGENASE FAMILY PROTEIN (AFU_ORTHOLOGUE AFUA_6G10090)"/>
    <property type="match status" value="1"/>
</dbReference>
<evidence type="ECO:0000313" key="8">
    <source>
        <dbReference type="Proteomes" id="UP001603978"/>
    </source>
</evidence>
<dbReference type="InterPro" id="IPR006139">
    <property type="entry name" value="D-isomer_2_OHA_DH_cat_dom"/>
</dbReference>
<keyword evidence="8" id="KW-1185">Reference proteome</keyword>
<reference evidence="7 8" key="1">
    <citation type="submission" date="2024-10" db="EMBL/GenBank/DDBJ databases">
        <authorList>
            <person name="Topkara A.R."/>
            <person name="Saygin H."/>
        </authorList>
    </citation>
    <scope>NUCLEOTIDE SEQUENCE [LARGE SCALE GENOMIC DNA]</scope>
    <source>
        <strain evidence="7 8">M3C6</strain>
    </source>
</reference>
<dbReference type="InterPro" id="IPR006140">
    <property type="entry name" value="D-isomer_DH_NAD-bd"/>
</dbReference>